<evidence type="ECO:0000259" key="1">
    <source>
        <dbReference type="Pfam" id="PF01337"/>
    </source>
</evidence>
<evidence type="ECO:0000313" key="2">
    <source>
        <dbReference type="EMBL" id="KPN44470.1"/>
    </source>
</evidence>
<sequence>MGEKFAMPDYQGWDAYADWMTDLSWIPNQQICVIIDDYGSFLRKDLRARKDSMEIFKDDILPFWEKDVLKFVVGGKTRAFNVYLVN</sequence>
<dbReference type="InterPro" id="IPR000468">
    <property type="entry name" value="Barstar"/>
</dbReference>
<proteinExistence type="predicted"/>
<reference evidence="2 3" key="1">
    <citation type="submission" date="2015-10" db="EMBL/GenBank/DDBJ databases">
        <title>Resequencing of Lactobacillus plantarum WJL strain genome.</title>
        <authorList>
            <person name="Martino M.E."/>
        </authorList>
    </citation>
    <scope>NUCLEOTIDE SEQUENCE [LARGE SCALE GENOMIC DNA]</scope>
    <source>
        <strain evidence="2 3">WJL</strain>
    </source>
</reference>
<dbReference type="Proteomes" id="UP000050511">
    <property type="component" value="Unassembled WGS sequence"/>
</dbReference>
<gene>
    <name evidence="2" type="ORF">WJL_1549</name>
</gene>
<feature type="domain" description="Barstar (barnase inhibitor)" evidence="1">
    <location>
        <begin position="3"/>
        <end position="71"/>
    </location>
</feature>
<comment type="caution">
    <text evidence="2">The sequence shown here is derived from an EMBL/GenBank/DDBJ whole genome shotgun (WGS) entry which is preliminary data.</text>
</comment>
<dbReference type="Pfam" id="PF01337">
    <property type="entry name" value="Barstar"/>
    <property type="match status" value="1"/>
</dbReference>
<accession>A0A837PB91</accession>
<name>A0A837PB91_LACPN</name>
<evidence type="ECO:0000313" key="3">
    <source>
        <dbReference type="Proteomes" id="UP000050511"/>
    </source>
</evidence>
<dbReference type="EMBL" id="LKLZ01000003">
    <property type="protein sequence ID" value="KPN44470.1"/>
    <property type="molecule type" value="Genomic_DNA"/>
</dbReference>
<protein>
    <recommendedName>
        <fullName evidence="1">Barstar (barnase inhibitor) domain-containing protein</fullName>
    </recommendedName>
</protein>
<organism evidence="2 3">
    <name type="scientific">Lactiplantibacillus plantarum WJL</name>
    <dbReference type="NCBI Taxonomy" id="1350466"/>
    <lineage>
        <taxon>Bacteria</taxon>
        <taxon>Bacillati</taxon>
        <taxon>Bacillota</taxon>
        <taxon>Bacilli</taxon>
        <taxon>Lactobacillales</taxon>
        <taxon>Lactobacillaceae</taxon>
        <taxon>Lactiplantibacillus</taxon>
    </lineage>
</organism>
<dbReference type="AlphaFoldDB" id="A0A837PB91"/>